<reference evidence="1 2" key="1">
    <citation type="submission" date="2024-06" db="EMBL/GenBank/DDBJ databases">
        <authorList>
            <person name="Kim D.-U."/>
        </authorList>
    </citation>
    <scope>NUCLEOTIDE SEQUENCE [LARGE SCALE GENOMIC DNA]</scope>
    <source>
        <strain evidence="1 2">KACC15460</strain>
    </source>
</reference>
<proteinExistence type="predicted"/>
<dbReference type="Proteomes" id="UP001548832">
    <property type="component" value="Unassembled WGS sequence"/>
</dbReference>
<name>A0ABV2DLS4_9HYPH</name>
<comment type="caution">
    <text evidence="1">The sequence shown here is derived from an EMBL/GenBank/DDBJ whole genome shotgun (WGS) entry which is preliminary data.</text>
</comment>
<sequence>MEKIAAATVVVADVTPVGTTSGFTHGRGEQVGAPKKLMNSNVAIELGYALHALSDRRLLMVCNSHYGDRADLPFDLAHKAGPVFYRLAPGADRQAIAVAKWTLTEEFVTRLRDYLDVAATSSVPEFQPTLSTYVPAAYFPVGATLARIGVQGVDELFYTYQTDKLCFLRLIPTRRLDNPLPRARLLEKITYAPLLTPQASGGLTANNDFGAIRFEPASNPPSGEARLGASIQLFRNGELWAVGAKFVITERGLRPAHVVIPLVPLSPFEKAFHQTLRQAVDFRSEHLELHVPWRVVLGVTGVAGVHYGVNSDTIGPVSQNEVVFDATLNIATDAAVTALAVRFFEEVYDASGYPRPAGLHGIPPR</sequence>
<keyword evidence="2" id="KW-1185">Reference proteome</keyword>
<protein>
    <submittedName>
        <fullName evidence="1">Uncharacterized protein</fullName>
    </submittedName>
</protein>
<gene>
    <name evidence="1" type="ORF">ABVQ20_28630</name>
</gene>
<evidence type="ECO:0000313" key="1">
    <source>
        <dbReference type="EMBL" id="MET2830957.1"/>
    </source>
</evidence>
<evidence type="ECO:0000313" key="2">
    <source>
        <dbReference type="Proteomes" id="UP001548832"/>
    </source>
</evidence>
<organism evidence="1 2">
    <name type="scientific">Mesorhizobium shangrilense</name>
    <dbReference type="NCBI Taxonomy" id="460060"/>
    <lineage>
        <taxon>Bacteria</taxon>
        <taxon>Pseudomonadati</taxon>
        <taxon>Pseudomonadota</taxon>
        <taxon>Alphaproteobacteria</taxon>
        <taxon>Hyphomicrobiales</taxon>
        <taxon>Phyllobacteriaceae</taxon>
        <taxon>Mesorhizobium</taxon>
    </lineage>
</organism>
<dbReference type="RefSeq" id="WP_354463032.1">
    <property type="nucleotide sequence ID" value="NZ_JBEWSZ010000002.1"/>
</dbReference>
<dbReference type="EMBL" id="JBEWSZ010000002">
    <property type="protein sequence ID" value="MET2830957.1"/>
    <property type="molecule type" value="Genomic_DNA"/>
</dbReference>
<accession>A0ABV2DLS4</accession>